<evidence type="ECO:0000313" key="3">
    <source>
        <dbReference type="Proteomes" id="UP001059209"/>
    </source>
</evidence>
<dbReference type="InterPro" id="IPR010896">
    <property type="entry name" value="NUMOD1"/>
</dbReference>
<dbReference type="InterPro" id="IPR036388">
    <property type="entry name" value="WH-like_DNA-bd_sf"/>
</dbReference>
<dbReference type="Gene3D" id="3.40.1440.10">
    <property type="entry name" value="GIY-YIG endonuclease"/>
    <property type="match status" value="1"/>
</dbReference>
<dbReference type="InterPro" id="IPR035901">
    <property type="entry name" value="GIY-YIG_endonuc_sf"/>
</dbReference>
<evidence type="ECO:0000259" key="1">
    <source>
        <dbReference type="SMART" id="SM00465"/>
    </source>
</evidence>
<feature type="domain" description="GIY-YIG" evidence="1">
    <location>
        <begin position="4"/>
        <end position="96"/>
    </location>
</feature>
<accession>A0ABY5Y8W6</accession>
<reference evidence="2" key="1">
    <citation type="submission" date="2022-09" db="EMBL/GenBank/DDBJ databases">
        <title>Maribacter litopenaei sp. nov., isolated from the intestinal tract of the Pacific White Shrimp, Litopenaeus vannamei.</title>
        <authorList>
            <person name="Kim S.Y."/>
            <person name="Hwang C.Y."/>
        </authorList>
    </citation>
    <scope>NUCLEOTIDE SEQUENCE</scope>
    <source>
        <strain evidence="2">HL-LV01</strain>
    </source>
</reference>
<dbReference type="Proteomes" id="UP001059209">
    <property type="component" value="Chromosome"/>
</dbReference>
<proteinExistence type="predicted"/>
<sequence length="228" mass="26042">MKPKKIIYKVTCTVTNEVYIGATGRSVEERKKDHEQKAEKGVGSYFQEAIATYGRDAFKWEQIDTANTNDELARKETNFVFEYKSYENGFNQDHGGGIQKSVHQYSLEREYLQSFISLEEAAGEVGGKRTSISNACLDYNRTYKGYYWSYKKSDLYEGRYDGRKKKVIQFTLPGSVIAVFDSVATASLATGISKTCISRCCRGEREQSGGFRWKYEDVELTNLDHGEY</sequence>
<gene>
    <name evidence="2" type="ORF">NYZ99_19530</name>
</gene>
<keyword evidence="2" id="KW-0238">DNA-binding</keyword>
<dbReference type="SUPFAM" id="SSF82771">
    <property type="entry name" value="GIY-YIG endonuclease"/>
    <property type="match status" value="1"/>
</dbReference>
<dbReference type="Pfam" id="PF07453">
    <property type="entry name" value="NUMOD1"/>
    <property type="match status" value="2"/>
</dbReference>
<name>A0ABY5Y8W6_9FLAO</name>
<dbReference type="Gene3D" id="1.10.10.10">
    <property type="entry name" value="Winged helix-like DNA-binding domain superfamily/Winged helix DNA-binding domain"/>
    <property type="match status" value="2"/>
</dbReference>
<keyword evidence="3" id="KW-1185">Reference proteome</keyword>
<dbReference type="SUPFAM" id="SSF64496">
    <property type="entry name" value="DNA-binding domain of intron-encoded endonucleases"/>
    <property type="match status" value="1"/>
</dbReference>
<dbReference type="GO" id="GO:0003677">
    <property type="term" value="F:DNA binding"/>
    <property type="evidence" value="ECO:0007669"/>
    <property type="project" value="UniProtKB-KW"/>
</dbReference>
<protein>
    <submittedName>
        <fullName evidence="2">NUMOD1 domain-containing DNA-binding protein</fullName>
    </submittedName>
</protein>
<dbReference type="InterPro" id="IPR003647">
    <property type="entry name" value="Intron_nuc_1_rpt"/>
</dbReference>
<evidence type="ECO:0000313" key="2">
    <source>
        <dbReference type="EMBL" id="UWX54900.1"/>
    </source>
</evidence>
<organism evidence="2 3">
    <name type="scientific">Maribacter litopenaei</name>
    <dbReference type="NCBI Taxonomy" id="2976127"/>
    <lineage>
        <taxon>Bacteria</taxon>
        <taxon>Pseudomonadati</taxon>
        <taxon>Bacteroidota</taxon>
        <taxon>Flavobacteriia</taxon>
        <taxon>Flavobacteriales</taxon>
        <taxon>Flavobacteriaceae</taxon>
        <taxon>Maribacter</taxon>
    </lineage>
</organism>
<dbReference type="InterPro" id="IPR000305">
    <property type="entry name" value="GIY-YIG_endonuc"/>
</dbReference>
<dbReference type="Pfam" id="PF01541">
    <property type="entry name" value="GIY-YIG"/>
    <property type="match status" value="1"/>
</dbReference>
<dbReference type="EMBL" id="CP104205">
    <property type="protein sequence ID" value="UWX54900.1"/>
    <property type="molecule type" value="Genomic_DNA"/>
</dbReference>
<dbReference type="SMART" id="SM00465">
    <property type="entry name" value="GIYc"/>
    <property type="match status" value="1"/>
</dbReference>
<dbReference type="CDD" id="cd10443">
    <property type="entry name" value="GIY-YIG_HE_Tlr8p_PBC-V_like"/>
    <property type="match status" value="1"/>
</dbReference>
<dbReference type="SMART" id="SM00497">
    <property type="entry name" value="IENR1"/>
    <property type="match status" value="2"/>
</dbReference>
<dbReference type="RefSeq" id="WP_260572754.1">
    <property type="nucleotide sequence ID" value="NZ_CP104205.1"/>
</dbReference>